<evidence type="ECO:0000313" key="5">
    <source>
        <dbReference type="EMBL" id="XAO45899.1"/>
    </source>
</evidence>
<keyword evidence="2" id="KW-0238">DNA-binding</keyword>
<reference evidence="5 6" key="1">
    <citation type="submission" date="2023-05" db="EMBL/GenBank/DDBJ databases">
        <title>Glutamicibacter sp. B1, complete genome.</title>
        <authorList>
            <person name="Long Y.H."/>
            <person name="Fang T."/>
            <person name="Li X.Y."/>
        </authorList>
    </citation>
    <scope>NUCLEOTIDE SEQUENCE [LARGE SCALE GENOMIC DNA]</scope>
    <source>
        <strain evidence="5 6">B1</strain>
    </source>
</reference>
<dbReference type="InterPro" id="IPR036388">
    <property type="entry name" value="WH-like_DNA-bd_sf"/>
</dbReference>
<dbReference type="GO" id="GO:0003677">
    <property type="term" value="F:DNA binding"/>
    <property type="evidence" value="ECO:0007669"/>
    <property type="project" value="UniProtKB-KW"/>
</dbReference>
<keyword evidence="3" id="KW-0804">Transcription</keyword>
<dbReference type="CDD" id="cd07377">
    <property type="entry name" value="WHTH_GntR"/>
    <property type="match status" value="1"/>
</dbReference>
<evidence type="ECO:0000259" key="4">
    <source>
        <dbReference type="PROSITE" id="PS50949"/>
    </source>
</evidence>
<accession>A0AAU6WEF3</accession>
<dbReference type="GO" id="GO:0045892">
    <property type="term" value="P:negative regulation of DNA-templated transcription"/>
    <property type="evidence" value="ECO:0007669"/>
    <property type="project" value="TreeGrafter"/>
</dbReference>
<evidence type="ECO:0000256" key="1">
    <source>
        <dbReference type="ARBA" id="ARBA00023015"/>
    </source>
</evidence>
<dbReference type="Pfam" id="PF07702">
    <property type="entry name" value="UTRA"/>
    <property type="match status" value="1"/>
</dbReference>
<dbReference type="PANTHER" id="PTHR44846">
    <property type="entry name" value="MANNOSYL-D-GLYCERATE TRANSPORT/METABOLISM SYSTEM REPRESSOR MNGR-RELATED"/>
    <property type="match status" value="1"/>
</dbReference>
<dbReference type="EMBL" id="CP125942">
    <property type="protein sequence ID" value="XAO45899.1"/>
    <property type="molecule type" value="Genomic_DNA"/>
</dbReference>
<sequence length="246" mass="27218">MSTPLSIKIDRSSPIPLYHQVVQGIEGAIRDGSLASGTRLENEIELAQRLRLSRPTIRKAMDDLVQSGLLVRKRGVGTQVVSSQIRRHLELSSLNDDLERAGKKPTTTLLSFEHIPAPEHVQDLLSLPKDVSVYHFTRLRSAGGNPLALMENWVRDDIVELDEKSLRAHGLYELLREAGVNFRLAQQRIGATVADGAQADVLDTEAGSALVTMQRTAVDDTGRNVETGSHVYRADAYSFEMTLVQR</sequence>
<dbReference type="SMART" id="SM00345">
    <property type="entry name" value="HTH_GNTR"/>
    <property type="match status" value="1"/>
</dbReference>
<dbReference type="InterPro" id="IPR000524">
    <property type="entry name" value="Tscrpt_reg_HTH_GntR"/>
</dbReference>
<protein>
    <submittedName>
        <fullName evidence="5">GntR family transcriptional regulator</fullName>
    </submittedName>
</protein>
<dbReference type="Pfam" id="PF00392">
    <property type="entry name" value="GntR"/>
    <property type="match status" value="1"/>
</dbReference>
<dbReference type="SUPFAM" id="SSF64288">
    <property type="entry name" value="Chorismate lyase-like"/>
    <property type="match status" value="1"/>
</dbReference>
<dbReference type="InterPro" id="IPR036390">
    <property type="entry name" value="WH_DNA-bd_sf"/>
</dbReference>
<dbReference type="Gene3D" id="3.40.1410.10">
    <property type="entry name" value="Chorismate lyase-like"/>
    <property type="match status" value="1"/>
</dbReference>
<keyword evidence="1" id="KW-0805">Transcription regulation</keyword>
<dbReference type="InterPro" id="IPR011663">
    <property type="entry name" value="UTRA"/>
</dbReference>
<feature type="domain" description="HTH gntR-type" evidence="4">
    <location>
        <begin position="15"/>
        <end position="83"/>
    </location>
</feature>
<dbReference type="KEGG" id="gey:QMQ05_16455"/>
<dbReference type="Proteomes" id="UP001486888">
    <property type="component" value="Chromosome"/>
</dbReference>
<dbReference type="GO" id="GO:0003700">
    <property type="term" value="F:DNA-binding transcription factor activity"/>
    <property type="evidence" value="ECO:0007669"/>
    <property type="project" value="InterPro"/>
</dbReference>
<gene>
    <name evidence="5" type="ORF">QMQ05_16455</name>
</gene>
<dbReference type="SMART" id="SM00866">
    <property type="entry name" value="UTRA"/>
    <property type="match status" value="1"/>
</dbReference>
<dbReference type="InterPro" id="IPR050679">
    <property type="entry name" value="Bact_HTH_transcr_reg"/>
</dbReference>
<dbReference type="AlphaFoldDB" id="A0AAU6WEF3"/>
<proteinExistence type="predicted"/>
<dbReference type="SUPFAM" id="SSF46785">
    <property type="entry name" value="Winged helix' DNA-binding domain"/>
    <property type="match status" value="1"/>
</dbReference>
<dbReference type="Gene3D" id="1.10.10.10">
    <property type="entry name" value="Winged helix-like DNA-binding domain superfamily/Winged helix DNA-binding domain"/>
    <property type="match status" value="1"/>
</dbReference>
<organism evidence="5 6">
    <name type="scientific">Glutamicibacter ectropisis</name>
    <dbReference type="NCBI Taxonomy" id="3046593"/>
    <lineage>
        <taxon>Bacteria</taxon>
        <taxon>Bacillati</taxon>
        <taxon>Actinomycetota</taxon>
        <taxon>Actinomycetes</taxon>
        <taxon>Micrococcales</taxon>
        <taxon>Micrococcaceae</taxon>
        <taxon>Glutamicibacter</taxon>
    </lineage>
</organism>
<name>A0AAU6WEF3_9MICC</name>
<dbReference type="PRINTS" id="PR00035">
    <property type="entry name" value="HTHGNTR"/>
</dbReference>
<evidence type="ECO:0000313" key="6">
    <source>
        <dbReference type="Proteomes" id="UP001486888"/>
    </source>
</evidence>
<keyword evidence="6" id="KW-1185">Reference proteome</keyword>
<dbReference type="PROSITE" id="PS50949">
    <property type="entry name" value="HTH_GNTR"/>
    <property type="match status" value="1"/>
</dbReference>
<dbReference type="InterPro" id="IPR028978">
    <property type="entry name" value="Chorismate_lyase_/UTRA_dom_sf"/>
</dbReference>
<evidence type="ECO:0000256" key="2">
    <source>
        <dbReference type="ARBA" id="ARBA00023125"/>
    </source>
</evidence>
<dbReference type="RefSeq" id="WP_345471813.1">
    <property type="nucleotide sequence ID" value="NZ_CP125942.1"/>
</dbReference>
<evidence type="ECO:0000256" key="3">
    <source>
        <dbReference type="ARBA" id="ARBA00023163"/>
    </source>
</evidence>
<dbReference type="PANTHER" id="PTHR44846:SF17">
    <property type="entry name" value="GNTR-FAMILY TRANSCRIPTIONAL REGULATOR"/>
    <property type="match status" value="1"/>
</dbReference>